<dbReference type="FunCoup" id="A0A7M7STF6">
    <property type="interactions" value="32"/>
</dbReference>
<dbReference type="AlphaFoldDB" id="A0A7M7STF6"/>
<dbReference type="GO" id="GO:0060271">
    <property type="term" value="P:cilium assembly"/>
    <property type="evidence" value="ECO:0000318"/>
    <property type="project" value="GO_Central"/>
</dbReference>
<keyword evidence="2" id="KW-1185">Reference proteome</keyword>
<dbReference type="KEGG" id="spu:105437215"/>
<dbReference type="Pfam" id="PF10300">
    <property type="entry name" value="Iml2-TPR_39"/>
    <property type="match status" value="1"/>
</dbReference>
<dbReference type="OMA" id="AFHSDIY"/>
<evidence type="ECO:0000313" key="1">
    <source>
        <dbReference type="EnsemblMetazoa" id="XP_030829870"/>
    </source>
</evidence>
<accession>A0A7M7STF6</accession>
<dbReference type="Gene3D" id="1.25.40.10">
    <property type="entry name" value="Tetratricopeptide repeat domain"/>
    <property type="match status" value="1"/>
</dbReference>
<name>A0A7M7STF6_STRPU</name>
<reference evidence="1" key="2">
    <citation type="submission" date="2021-01" db="UniProtKB">
        <authorList>
            <consortium name="EnsemblMetazoa"/>
        </authorList>
    </citation>
    <scope>IDENTIFICATION</scope>
</reference>
<dbReference type="Proteomes" id="UP000007110">
    <property type="component" value="Unassembled WGS sequence"/>
</dbReference>
<evidence type="ECO:0000313" key="2">
    <source>
        <dbReference type="Proteomes" id="UP000007110"/>
    </source>
</evidence>
<sequence length="657" mass="73951">MLREESDAFHFIRYIYVDRWGIQLQTNLPVQCSGERAGSIVTGNFRRQLRQNLPSLVMAATSPSEEIDDVKLSHEGINLLLNNGFKEAMEIFTKYRRYSPLMSAGSSFVSFMNALMTYEEDKLDAAMEDIKETDKLCNSYQDGFMKSLKHKLLKKDSSESKLSVEERLQRRILSADCQLYLAMLIFSRNEVTGFIKGGWLIRKGYKLYEKVYRDIGKVYEARGEKMEETPEMLVEDASAALEVEPESNSKPADSASNHSNNEVATLDLEDDASLSQKDLVAVEEDALARLKGGVSFGYGLLQLVISMMPPNLLTVVNLLGFHGNKEFGLKCLDTASHSTDMKAPLAMLTLLWYHTVVRPFFGIDSKNKASCIQAAHKILGERKAAYPNSALVMFYEGRVQKLEGDLDGALKTYEAALEACSEQREIQLICLYELGWCNLMRLNWEESLLAFARLKEESRWAQSYYTYLTAICQGALGQVETAQELFREVPGLTKKKNSQLESFVLRKSNKFKKKLPTQAQAKLMAIEVLYLWKAMPDCKEEALRRMLKECDAADSDKSHKSLISLLKGAIHRCLGNIEIAMQCFEDCMSRSSAKEPEAHAAPYACFELGAMLAGGQATASKGKSLILKAKDGYKDYDFEQRLSVRIHAALQQLKGVE</sequence>
<dbReference type="InParanoid" id="A0A7M7STF6"/>
<dbReference type="InterPro" id="IPR011990">
    <property type="entry name" value="TPR-like_helical_dom_sf"/>
</dbReference>
<protein>
    <recommendedName>
        <fullName evidence="3">Tetratricopeptide repeat protein 39C</fullName>
    </recommendedName>
</protein>
<dbReference type="CTD" id="125488"/>
<dbReference type="RefSeq" id="XP_030829870.1">
    <property type="nucleotide sequence ID" value="XM_030974010.1"/>
</dbReference>
<dbReference type="GeneID" id="105437215"/>
<dbReference type="OrthoDB" id="2154985at2759"/>
<dbReference type="SUPFAM" id="SSF48452">
    <property type="entry name" value="TPR-like"/>
    <property type="match status" value="1"/>
</dbReference>
<organism evidence="1 2">
    <name type="scientific">Strongylocentrotus purpuratus</name>
    <name type="common">Purple sea urchin</name>
    <dbReference type="NCBI Taxonomy" id="7668"/>
    <lineage>
        <taxon>Eukaryota</taxon>
        <taxon>Metazoa</taxon>
        <taxon>Echinodermata</taxon>
        <taxon>Eleutherozoa</taxon>
        <taxon>Echinozoa</taxon>
        <taxon>Echinoidea</taxon>
        <taxon>Euechinoidea</taxon>
        <taxon>Echinacea</taxon>
        <taxon>Camarodonta</taxon>
        <taxon>Echinidea</taxon>
        <taxon>Strongylocentrotidae</taxon>
        <taxon>Strongylocentrotus</taxon>
    </lineage>
</organism>
<dbReference type="InterPro" id="IPR019412">
    <property type="entry name" value="IML2/TPR_39"/>
</dbReference>
<dbReference type="PANTHER" id="PTHR31859:SF1">
    <property type="entry name" value="TETRATRICOPEPTIDE REPEAT PROTEIN 39C"/>
    <property type="match status" value="1"/>
</dbReference>
<proteinExistence type="predicted"/>
<dbReference type="PANTHER" id="PTHR31859">
    <property type="entry name" value="TETRATRICOPEPTIDE REPEAT PROTEIN 39 FAMILY MEMBER"/>
    <property type="match status" value="1"/>
</dbReference>
<reference evidence="2" key="1">
    <citation type="submission" date="2015-02" db="EMBL/GenBank/DDBJ databases">
        <title>Genome sequencing for Strongylocentrotus purpuratus.</title>
        <authorList>
            <person name="Murali S."/>
            <person name="Liu Y."/>
            <person name="Vee V."/>
            <person name="English A."/>
            <person name="Wang M."/>
            <person name="Skinner E."/>
            <person name="Han Y."/>
            <person name="Muzny D.M."/>
            <person name="Worley K.C."/>
            <person name="Gibbs R.A."/>
        </authorList>
    </citation>
    <scope>NUCLEOTIDE SEQUENCE</scope>
</reference>
<evidence type="ECO:0008006" key="3">
    <source>
        <dbReference type="Google" id="ProtNLM"/>
    </source>
</evidence>
<dbReference type="EnsemblMetazoa" id="XM_030974010">
    <property type="protein sequence ID" value="XP_030829870"/>
    <property type="gene ID" value="LOC105437215"/>
</dbReference>